<accession>A0A9N9BI09</accession>
<keyword evidence="2" id="KW-1185">Reference proteome</keyword>
<protein>
    <submittedName>
        <fullName evidence="1">3529_t:CDS:1</fullName>
    </submittedName>
</protein>
<dbReference type="AlphaFoldDB" id="A0A9N9BI09"/>
<comment type="caution">
    <text evidence="1">The sequence shown here is derived from an EMBL/GenBank/DDBJ whole genome shotgun (WGS) entry which is preliminary data.</text>
</comment>
<reference evidence="1" key="1">
    <citation type="submission" date="2021-06" db="EMBL/GenBank/DDBJ databases">
        <authorList>
            <person name="Kallberg Y."/>
            <person name="Tangrot J."/>
            <person name="Rosling A."/>
        </authorList>
    </citation>
    <scope>NUCLEOTIDE SEQUENCE</scope>
    <source>
        <strain evidence="1">BR232B</strain>
    </source>
</reference>
<name>A0A9N9BI09_9GLOM</name>
<evidence type="ECO:0000313" key="2">
    <source>
        <dbReference type="Proteomes" id="UP000789739"/>
    </source>
</evidence>
<dbReference type="Proteomes" id="UP000789739">
    <property type="component" value="Unassembled WGS sequence"/>
</dbReference>
<gene>
    <name evidence="1" type="ORF">PBRASI_LOCUS5872</name>
</gene>
<organism evidence="1 2">
    <name type="scientific">Paraglomus brasilianum</name>
    <dbReference type="NCBI Taxonomy" id="144538"/>
    <lineage>
        <taxon>Eukaryota</taxon>
        <taxon>Fungi</taxon>
        <taxon>Fungi incertae sedis</taxon>
        <taxon>Mucoromycota</taxon>
        <taxon>Glomeromycotina</taxon>
        <taxon>Glomeromycetes</taxon>
        <taxon>Paraglomerales</taxon>
        <taxon>Paraglomeraceae</taxon>
        <taxon>Paraglomus</taxon>
    </lineage>
</organism>
<sequence length="197" mass="22604">MSLESIVDTATQLLQITLRANIGFAELSTANDKSVFTAREKNLIQLVNHFEWVKQQQCEYKYVIEKQKPETKVRTEHALVRKIDTLKNKLAKQVAANFVKNKAFSDVTADTSAIILNELVQERDQYVSEFLLMNQELVKIQSELSKVQLTIIERHRDNRELMKEINNASDISNTASSSTNTEANALQKYVRSIWLCI</sequence>
<dbReference type="OrthoDB" id="2274804at2759"/>
<dbReference type="EMBL" id="CAJVPI010000727">
    <property type="protein sequence ID" value="CAG8566512.1"/>
    <property type="molecule type" value="Genomic_DNA"/>
</dbReference>
<evidence type="ECO:0000313" key="1">
    <source>
        <dbReference type="EMBL" id="CAG8566512.1"/>
    </source>
</evidence>
<proteinExistence type="predicted"/>